<keyword evidence="4 7" id="KW-0547">Nucleotide-binding</keyword>
<dbReference type="InterPro" id="IPR008271">
    <property type="entry name" value="Ser/Thr_kinase_AS"/>
</dbReference>
<name>A0A9N9SH94_PHACE</name>
<evidence type="ECO:0000256" key="8">
    <source>
        <dbReference type="SAM" id="MobiDB-lite"/>
    </source>
</evidence>
<dbReference type="FunFam" id="1.10.510.10:FF:000055">
    <property type="entry name" value="Glycogen synthase kinase-3 beta"/>
    <property type="match status" value="1"/>
</dbReference>
<evidence type="ECO:0000313" key="11">
    <source>
        <dbReference type="Proteomes" id="UP001153737"/>
    </source>
</evidence>
<dbReference type="GO" id="GO:0004674">
    <property type="term" value="F:protein serine/threonine kinase activity"/>
    <property type="evidence" value="ECO:0007669"/>
    <property type="project" value="UniProtKB-KW"/>
</dbReference>
<dbReference type="InterPro" id="IPR039192">
    <property type="entry name" value="STKc_GSK3"/>
</dbReference>
<protein>
    <recommendedName>
        <fullName evidence="9">Protein kinase domain-containing protein</fullName>
    </recommendedName>
</protein>
<dbReference type="FunFam" id="3.30.200.20:FF:000009">
    <property type="entry name" value="Glycogen synthase kinase-3 beta"/>
    <property type="match status" value="1"/>
</dbReference>
<keyword evidence="11" id="KW-1185">Reference proteome</keyword>
<organism evidence="10 11">
    <name type="scientific">Phaedon cochleariae</name>
    <name type="common">Mustard beetle</name>
    <dbReference type="NCBI Taxonomy" id="80249"/>
    <lineage>
        <taxon>Eukaryota</taxon>
        <taxon>Metazoa</taxon>
        <taxon>Ecdysozoa</taxon>
        <taxon>Arthropoda</taxon>
        <taxon>Hexapoda</taxon>
        <taxon>Insecta</taxon>
        <taxon>Pterygota</taxon>
        <taxon>Neoptera</taxon>
        <taxon>Endopterygota</taxon>
        <taxon>Coleoptera</taxon>
        <taxon>Polyphaga</taxon>
        <taxon>Cucujiformia</taxon>
        <taxon>Chrysomeloidea</taxon>
        <taxon>Chrysomelidae</taxon>
        <taxon>Chrysomelinae</taxon>
        <taxon>Chrysomelini</taxon>
        <taxon>Phaedon</taxon>
    </lineage>
</organism>
<dbReference type="InterPro" id="IPR000719">
    <property type="entry name" value="Prot_kinase_dom"/>
</dbReference>
<dbReference type="Gene3D" id="3.30.200.20">
    <property type="entry name" value="Phosphorylase Kinase, domain 1"/>
    <property type="match status" value="1"/>
</dbReference>
<proteinExistence type="inferred from homology"/>
<dbReference type="Gene3D" id="1.10.510.10">
    <property type="entry name" value="Transferase(Phosphotransferase) domain 1"/>
    <property type="match status" value="1"/>
</dbReference>
<dbReference type="InterPro" id="IPR050591">
    <property type="entry name" value="GSK-3"/>
</dbReference>
<dbReference type="PANTHER" id="PTHR24057:SF0">
    <property type="entry name" value="PROTEIN KINASE SHAGGY-RELATED"/>
    <property type="match status" value="1"/>
</dbReference>
<dbReference type="SUPFAM" id="SSF56112">
    <property type="entry name" value="Protein kinase-like (PK-like)"/>
    <property type="match status" value="1"/>
</dbReference>
<evidence type="ECO:0000256" key="6">
    <source>
        <dbReference type="ARBA" id="ARBA00022840"/>
    </source>
</evidence>
<evidence type="ECO:0000259" key="9">
    <source>
        <dbReference type="PROSITE" id="PS50011"/>
    </source>
</evidence>
<evidence type="ECO:0000313" key="10">
    <source>
        <dbReference type="EMBL" id="CAG9819725.1"/>
    </source>
</evidence>
<feature type="binding site" evidence="7">
    <location>
        <position position="177"/>
    </location>
    <ligand>
        <name>ATP</name>
        <dbReference type="ChEBI" id="CHEBI:30616"/>
    </ligand>
</feature>
<keyword evidence="6 7" id="KW-0067">ATP-binding</keyword>
<evidence type="ECO:0000256" key="4">
    <source>
        <dbReference type="ARBA" id="ARBA00022741"/>
    </source>
</evidence>
<dbReference type="GO" id="GO:0005829">
    <property type="term" value="C:cytosol"/>
    <property type="evidence" value="ECO:0007669"/>
    <property type="project" value="TreeGrafter"/>
</dbReference>
<dbReference type="GO" id="GO:0005634">
    <property type="term" value="C:nucleus"/>
    <property type="evidence" value="ECO:0007669"/>
    <property type="project" value="TreeGrafter"/>
</dbReference>
<dbReference type="PROSITE" id="PS00108">
    <property type="entry name" value="PROTEIN_KINASE_ST"/>
    <property type="match status" value="1"/>
</dbReference>
<dbReference type="GO" id="GO:0032436">
    <property type="term" value="P:positive regulation of proteasomal ubiquitin-dependent protein catabolic process"/>
    <property type="evidence" value="ECO:0007669"/>
    <property type="project" value="TreeGrafter"/>
</dbReference>
<dbReference type="GO" id="GO:0005524">
    <property type="term" value="F:ATP binding"/>
    <property type="evidence" value="ECO:0007669"/>
    <property type="project" value="UniProtKB-UniRule"/>
</dbReference>
<reference evidence="10" key="2">
    <citation type="submission" date="2022-10" db="EMBL/GenBank/DDBJ databases">
        <authorList>
            <consortium name="ENA_rothamsted_submissions"/>
            <consortium name="culmorum"/>
            <person name="King R."/>
        </authorList>
    </citation>
    <scope>NUCLEOTIDE SEQUENCE</scope>
</reference>
<evidence type="ECO:0000256" key="1">
    <source>
        <dbReference type="ARBA" id="ARBA00005527"/>
    </source>
</evidence>
<dbReference type="GO" id="GO:0070507">
    <property type="term" value="P:regulation of microtubule cytoskeleton organization"/>
    <property type="evidence" value="ECO:0007669"/>
    <property type="project" value="TreeGrafter"/>
</dbReference>
<evidence type="ECO:0000256" key="7">
    <source>
        <dbReference type="PROSITE-ProRule" id="PRU10141"/>
    </source>
</evidence>
<dbReference type="SMART" id="SM00220">
    <property type="entry name" value="S_TKc"/>
    <property type="match status" value="1"/>
</dbReference>
<dbReference type="Proteomes" id="UP001153737">
    <property type="component" value="Chromosome 3"/>
</dbReference>
<keyword evidence="5" id="KW-0418">Kinase</keyword>
<dbReference type="GO" id="GO:0030424">
    <property type="term" value="C:axon"/>
    <property type="evidence" value="ECO:0007669"/>
    <property type="project" value="TreeGrafter"/>
</dbReference>
<dbReference type="GO" id="GO:0007165">
    <property type="term" value="P:signal transduction"/>
    <property type="evidence" value="ECO:0007669"/>
    <property type="project" value="TreeGrafter"/>
</dbReference>
<dbReference type="AlphaFoldDB" id="A0A9N9SH94"/>
<dbReference type="PROSITE" id="PS00107">
    <property type="entry name" value="PROTEIN_KINASE_ATP"/>
    <property type="match status" value="1"/>
</dbReference>
<reference evidence="10" key="1">
    <citation type="submission" date="2022-01" db="EMBL/GenBank/DDBJ databases">
        <authorList>
            <person name="King R."/>
        </authorList>
    </citation>
    <scope>NUCLEOTIDE SEQUENCE</scope>
</reference>
<dbReference type="Pfam" id="PF00069">
    <property type="entry name" value="Pkinase"/>
    <property type="match status" value="1"/>
</dbReference>
<dbReference type="GO" id="GO:0090090">
    <property type="term" value="P:negative regulation of canonical Wnt signaling pathway"/>
    <property type="evidence" value="ECO:0007669"/>
    <property type="project" value="TreeGrafter"/>
</dbReference>
<evidence type="ECO:0000256" key="5">
    <source>
        <dbReference type="ARBA" id="ARBA00022777"/>
    </source>
</evidence>
<gene>
    <name evidence="10" type="ORF">PHAECO_LOCUS7098</name>
</gene>
<dbReference type="CDD" id="cd14137">
    <property type="entry name" value="STKc_GSK3"/>
    <property type="match status" value="1"/>
</dbReference>
<dbReference type="InterPro" id="IPR011009">
    <property type="entry name" value="Kinase-like_dom_sf"/>
</dbReference>
<evidence type="ECO:0000256" key="2">
    <source>
        <dbReference type="ARBA" id="ARBA00022527"/>
    </source>
</evidence>
<feature type="compositionally biased region" description="Low complexity" evidence="8">
    <location>
        <begin position="476"/>
        <end position="507"/>
    </location>
</feature>
<feature type="region of interest" description="Disordered" evidence="8">
    <location>
        <begin position="469"/>
        <end position="507"/>
    </location>
</feature>
<keyword evidence="3" id="KW-0808">Transferase</keyword>
<comment type="similarity">
    <text evidence="1">Belongs to the protein kinase superfamily. CMGC Ser/Thr protein kinase family. GSK-3 subfamily.</text>
</comment>
<accession>A0A9N9SH94</accession>
<dbReference type="InterPro" id="IPR017441">
    <property type="entry name" value="Protein_kinase_ATP_BS"/>
</dbReference>
<dbReference type="GO" id="GO:0030154">
    <property type="term" value="P:cell differentiation"/>
    <property type="evidence" value="ECO:0007669"/>
    <property type="project" value="TreeGrafter"/>
</dbReference>
<evidence type="ECO:0000256" key="3">
    <source>
        <dbReference type="ARBA" id="ARBA00022679"/>
    </source>
</evidence>
<dbReference type="OrthoDB" id="272141at2759"/>
<sequence length="507" mass="56687">MAPKYMETRNFTSSDINFMRTISNNPDKRQTCDCKNLQAAMPVERSRSYGLSMSLFDLSSRKKSEDDPDEKKKRCTLGTIAVAGEKDRDRKSSYSKSRLVLFFRKLRRSMSSSSESSGGYIGKDGSKVTTVVATPGQGPDRPQEVSYTDTKVIGNGSFGVVYQAKLCDTSELVAIKKVLQDKRFKNRELQIMRKLEHCNIVKLKYFFYSSGDKKDEVYLNLVLEYIPETVYKVARHYSKSKQTIPISFIKLYMYQLFRSLAYIHSLGICHRDIKPQNLLLDPETGVLKLCDFGSAKHLVKGEPNVSYICSRYYRAPELIFGAIDYTTKIDVWSAGCVLAELLLGQPIFPGDSGVDQLVEIIKVLGTPTKEQIKEMNPNYTEFKFPQIKSHPWQQVFRVRTPPEAIELVARLLEYTPSSRVGPLQACAHPFFGELREPNTRLPNGNELPPLFNFTEHELSIQPSLNSILMPRGAAQDGPSPSADGAASADPADQSPAALQAAAASGLA</sequence>
<dbReference type="GO" id="GO:0007276">
    <property type="term" value="P:gamete generation"/>
    <property type="evidence" value="ECO:0007669"/>
    <property type="project" value="UniProtKB-ARBA"/>
</dbReference>
<feature type="domain" description="Protein kinase" evidence="9">
    <location>
        <begin position="147"/>
        <end position="431"/>
    </location>
</feature>
<keyword evidence="2" id="KW-0723">Serine/threonine-protein kinase</keyword>
<dbReference type="PANTHER" id="PTHR24057">
    <property type="entry name" value="GLYCOGEN SYNTHASE KINASE-3 ALPHA"/>
    <property type="match status" value="1"/>
</dbReference>
<dbReference type="PROSITE" id="PS50011">
    <property type="entry name" value="PROTEIN_KINASE_DOM"/>
    <property type="match status" value="1"/>
</dbReference>
<dbReference type="EMBL" id="OU896709">
    <property type="protein sequence ID" value="CAG9819725.1"/>
    <property type="molecule type" value="Genomic_DNA"/>
</dbReference>